<comment type="caution">
    <text evidence="2">The sequence shown here is derived from an EMBL/GenBank/DDBJ whole genome shotgun (WGS) entry which is preliminary data.</text>
</comment>
<feature type="transmembrane region" description="Helical" evidence="1">
    <location>
        <begin position="37"/>
        <end position="54"/>
    </location>
</feature>
<gene>
    <name evidence="2" type="ORF">IM755_03215</name>
</gene>
<name>A0ABR9WPN1_9FLAO</name>
<feature type="transmembrane region" description="Helical" evidence="1">
    <location>
        <begin position="66"/>
        <end position="84"/>
    </location>
</feature>
<keyword evidence="3" id="KW-1185">Reference proteome</keyword>
<dbReference type="EMBL" id="JADFTZ010000001">
    <property type="protein sequence ID" value="MBE9575708.1"/>
    <property type="molecule type" value="Genomic_DNA"/>
</dbReference>
<feature type="transmembrane region" description="Helical" evidence="1">
    <location>
        <begin position="7"/>
        <end position="25"/>
    </location>
</feature>
<reference evidence="2 3" key="1">
    <citation type="submission" date="2020-10" db="EMBL/GenBank/DDBJ databases">
        <title>The genome sequence of Flavobacterium aquaticum 1Y8A.</title>
        <authorList>
            <person name="Liu Y."/>
        </authorList>
    </citation>
    <scope>NUCLEOTIDE SEQUENCE [LARGE SCALE GENOMIC DNA]</scope>
    <source>
        <strain evidence="2 3">1Y8A</strain>
    </source>
</reference>
<accession>A0ABR9WPN1</accession>
<evidence type="ECO:0000313" key="2">
    <source>
        <dbReference type="EMBL" id="MBE9575708.1"/>
    </source>
</evidence>
<evidence type="ECO:0000256" key="1">
    <source>
        <dbReference type="SAM" id="Phobius"/>
    </source>
</evidence>
<feature type="transmembrane region" description="Helical" evidence="1">
    <location>
        <begin position="104"/>
        <end position="127"/>
    </location>
</feature>
<keyword evidence="1" id="KW-1133">Transmembrane helix</keyword>
<sequence>MKSISNFLKAFIIIVLILIISYSFPSMFAKGGMDMDFHYLNFLFVSIVGMILIYDFYKINFFKKVLFLFIVSLFAFISGIYLVQEIFENIYDNDYELYIRFNDVVFKTNIIFYSVLIFIELTCFEIIKRFYK</sequence>
<dbReference type="RefSeq" id="WP_194093596.1">
    <property type="nucleotide sequence ID" value="NZ_JADFTZ010000001.1"/>
</dbReference>
<evidence type="ECO:0000313" key="3">
    <source>
        <dbReference type="Proteomes" id="UP000656274"/>
    </source>
</evidence>
<keyword evidence="1" id="KW-0472">Membrane</keyword>
<protein>
    <submittedName>
        <fullName evidence="2">Uncharacterized protein</fullName>
    </submittedName>
</protein>
<organism evidence="2 3">
    <name type="scientific">Flavobacterium proteolyticum</name>
    <dbReference type="NCBI Taxonomy" id="2911683"/>
    <lineage>
        <taxon>Bacteria</taxon>
        <taxon>Pseudomonadati</taxon>
        <taxon>Bacteroidota</taxon>
        <taxon>Flavobacteriia</taxon>
        <taxon>Flavobacteriales</taxon>
        <taxon>Flavobacteriaceae</taxon>
        <taxon>Flavobacterium</taxon>
    </lineage>
</organism>
<keyword evidence="1" id="KW-0812">Transmembrane</keyword>
<proteinExistence type="predicted"/>
<dbReference type="Proteomes" id="UP000656274">
    <property type="component" value="Unassembled WGS sequence"/>
</dbReference>